<evidence type="ECO:0000313" key="1">
    <source>
        <dbReference type="EMBL" id="MDR9847078.1"/>
    </source>
</evidence>
<dbReference type="Proteomes" id="UP001246576">
    <property type="component" value="Unassembled WGS sequence"/>
</dbReference>
<evidence type="ECO:0000313" key="2">
    <source>
        <dbReference type="Proteomes" id="UP001246576"/>
    </source>
</evidence>
<name>A0ABU2EG17_9BURK</name>
<dbReference type="RefSeq" id="WP_310839500.1">
    <property type="nucleotide sequence ID" value="NZ_JAVLSJ010000001.1"/>
</dbReference>
<gene>
    <name evidence="1" type="ORF">RI048_02510</name>
</gene>
<sequence>MNPHTKSAQVAEAYKVCEFLGHRFGYRRALEIALKAHGIPPATIELMCQMARSKNLASFEALLNTQIGE</sequence>
<comment type="caution">
    <text evidence="1">The sequence shown here is derived from an EMBL/GenBank/DDBJ whole genome shotgun (WGS) entry which is preliminary data.</text>
</comment>
<protein>
    <submittedName>
        <fullName evidence="1">Uncharacterized protein</fullName>
    </submittedName>
</protein>
<proteinExistence type="predicted"/>
<accession>A0ABU2EG17</accession>
<dbReference type="EMBL" id="JAVLSJ010000001">
    <property type="protein sequence ID" value="MDR9847078.1"/>
    <property type="molecule type" value="Genomic_DNA"/>
</dbReference>
<keyword evidence="2" id="KW-1185">Reference proteome</keyword>
<organism evidence="1 2">
    <name type="scientific">Herbaspirillum huttiense subsp. lycopersici</name>
    <dbReference type="NCBI Taxonomy" id="3074428"/>
    <lineage>
        <taxon>Bacteria</taxon>
        <taxon>Pseudomonadati</taxon>
        <taxon>Pseudomonadota</taxon>
        <taxon>Betaproteobacteria</taxon>
        <taxon>Burkholderiales</taxon>
        <taxon>Oxalobacteraceae</taxon>
        <taxon>Herbaspirillum</taxon>
    </lineage>
</organism>
<reference evidence="1" key="1">
    <citation type="submission" date="2023-09" db="EMBL/GenBank/DDBJ databases">
        <title>Description of first Herbaspirillum huttiense subsp. nephrolepsisexaltata and Herbaspirillum huttiense subsp. lycopersicon.</title>
        <authorList>
            <person name="Poudel M."/>
            <person name="Sharma A."/>
            <person name="Goss E."/>
            <person name="Tapia J.H."/>
            <person name="Harmon C.M."/>
            <person name="Jones J.B."/>
        </authorList>
    </citation>
    <scope>NUCLEOTIDE SEQUENCE</scope>
    <source>
        <strain evidence="1">SE1</strain>
    </source>
</reference>